<keyword evidence="3" id="KW-1185">Reference proteome</keyword>
<protein>
    <submittedName>
        <fullName evidence="2">Phage-related protein</fullName>
    </submittedName>
</protein>
<evidence type="ECO:0000313" key="3">
    <source>
        <dbReference type="Proteomes" id="UP000269352"/>
    </source>
</evidence>
<proteinExistence type="predicted"/>
<evidence type="ECO:0000256" key="1">
    <source>
        <dbReference type="SAM" id="MobiDB-lite"/>
    </source>
</evidence>
<dbReference type="EMBL" id="BGZN01000052">
    <property type="protein sequence ID" value="GBR74539.1"/>
    <property type="molecule type" value="Genomic_DNA"/>
</dbReference>
<comment type="caution">
    <text evidence="2">The sequence shown here is derived from an EMBL/GenBank/DDBJ whole genome shotgun (WGS) entry which is preliminary data.</text>
</comment>
<feature type="compositionally biased region" description="Basic and acidic residues" evidence="1">
    <location>
        <begin position="1"/>
        <end position="20"/>
    </location>
</feature>
<sequence>MSKKDLKPIRSEHEAKEKGRNGGIKSGETRRLKRDYRQKVRWLLELKAPPSKAAKVAEKLGIPEGDIDNADVEIFAQHQKALSGSTRAAEFLRDSAGFAPPKNLNISGDMNNYNYEMDEKLRQLSVDELRALANGKTNRRGA</sequence>
<name>A0A388TCF6_TERA1</name>
<evidence type="ECO:0000313" key="2">
    <source>
        <dbReference type="EMBL" id="GBR74539.1"/>
    </source>
</evidence>
<reference evidence="2 3" key="1">
    <citation type="journal article" date="2019" name="ISME J.">
        <title>Genome analyses of uncultured TG2/ZB3 bacteria in 'Margulisbacteria' specifically attached to ectosymbiotic spirochetes of protists in the termite gut.</title>
        <authorList>
            <person name="Utami Y.D."/>
            <person name="Kuwahara H."/>
            <person name="Igai K."/>
            <person name="Murakami T."/>
            <person name="Sugaya K."/>
            <person name="Morikawa T."/>
            <person name="Nagura Y."/>
            <person name="Yuki M."/>
            <person name="Deevong P."/>
            <person name="Inoue T."/>
            <person name="Kihara K."/>
            <person name="Lo N."/>
            <person name="Yamada A."/>
            <person name="Ohkuma M."/>
            <person name="Hongoh Y."/>
        </authorList>
    </citation>
    <scope>NUCLEOTIDE SEQUENCE [LARGE SCALE GENOMIC DNA]</scope>
    <source>
        <strain evidence="2">NkOx7-01</strain>
    </source>
</reference>
<accession>A0A388TCF6</accession>
<feature type="region of interest" description="Disordered" evidence="1">
    <location>
        <begin position="1"/>
        <end position="32"/>
    </location>
</feature>
<organism evidence="2 3">
    <name type="scientific">Termititenax aidoneus</name>
    <dbReference type="NCBI Taxonomy" id="2218524"/>
    <lineage>
        <taxon>Bacteria</taxon>
        <taxon>Bacillati</taxon>
        <taxon>Candidatus Margulisiibacteriota</taxon>
        <taxon>Candidatus Termititenacia</taxon>
        <taxon>Candidatus Termititenacales</taxon>
        <taxon>Candidatus Termititenacaceae</taxon>
        <taxon>Candidatus Termititenax</taxon>
    </lineage>
</organism>
<gene>
    <name evidence="2" type="ORF">NO1_1697</name>
</gene>
<dbReference type="AlphaFoldDB" id="A0A388TCF6"/>
<dbReference type="Proteomes" id="UP000269352">
    <property type="component" value="Unassembled WGS sequence"/>
</dbReference>